<dbReference type="OrthoDB" id="3169356at2759"/>
<proteinExistence type="predicted"/>
<organism evidence="1 2">
    <name type="scientific">Tulasnella calospora MUT 4182</name>
    <dbReference type="NCBI Taxonomy" id="1051891"/>
    <lineage>
        <taxon>Eukaryota</taxon>
        <taxon>Fungi</taxon>
        <taxon>Dikarya</taxon>
        <taxon>Basidiomycota</taxon>
        <taxon>Agaricomycotina</taxon>
        <taxon>Agaricomycetes</taxon>
        <taxon>Cantharellales</taxon>
        <taxon>Tulasnellaceae</taxon>
        <taxon>Tulasnella</taxon>
    </lineage>
</organism>
<reference evidence="1 2" key="1">
    <citation type="submission" date="2014-04" db="EMBL/GenBank/DDBJ databases">
        <authorList>
            <consortium name="DOE Joint Genome Institute"/>
            <person name="Kuo A."/>
            <person name="Girlanda M."/>
            <person name="Perotto S."/>
            <person name="Kohler A."/>
            <person name="Nagy L.G."/>
            <person name="Floudas D."/>
            <person name="Copeland A."/>
            <person name="Barry K.W."/>
            <person name="Cichocki N."/>
            <person name="Veneault-Fourrey C."/>
            <person name="LaButti K."/>
            <person name="Lindquist E.A."/>
            <person name="Lipzen A."/>
            <person name="Lundell T."/>
            <person name="Morin E."/>
            <person name="Murat C."/>
            <person name="Sun H."/>
            <person name="Tunlid A."/>
            <person name="Henrissat B."/>
            <person name="Grigoriev I.V."/>
            <person name="Hibbett D.S."/>
            <person name="Martin F."/>
            <person name="Nordberg H.P."/>
            <person name="Cantor M.N."/>
            <person name="Hua S.X."/>
        </authorList>
    </citation>
    <scope>NUCLEOTIDE SEQUENCE [LARGE SCALE GENOMIC DNA]</scope>
    <source>
        <strain evidence="1 2">MUT 4182</strain>
    </source>
</reference>
<sequence length="208" mass="23294">MSQSAGTSGKSTKLPITVTICKRPPGSQVTTSEKLSYSLSVGGGYTLDDLLFVVRLRHPTTLTKHPYLYSRPLNAHCHTHQGSKFEWKKESDSLKGLARTGPSGSGAVYFVIPETKFILLVEGVPLDHGEQGTAGQESEDRFHIIDGLNDPITSELGPNRGKTRTFHHHSEAWEYSYRPNRDADITWRDLMARKRLKLFRGEWIACVE</sequence>
<dbReference type="Proteomes" id="UP000054248">
    <property type="component" value="Unassembled WGS sequence"/>
</dbReference>
<accession>A0A0C3Q5X4</accession>
<protein>
    <submittedName>
        <fullName evidence="1">Uncharacterized protein</fullName>
    </submittedName>
</protein>
<dbReference type="EMBL" id="KN823058">
    <property type="protein sequence ID" value="KIO24600.1"/>
    <property type="molecule type" value="Genomic_DNA"/>
</dbReference>
<evidence type="ECO:0000313" key="1">
    <source>
        <dbReference type="EMBL" id="KIO24600.1"/>
    </source>
</evidence>
<dbReference type="HOGENOM" id="CLU_1321746_0_0_1"/>
<name>A0A0C3Q5X4_9AGAM</name>
<evidence type="ECO:0000313" key="2">
    <source>
        <dbReference type="Proteomes" id="UP000054248"/>
    </source>
</evidence>
<gene>
    <name evidence="1" type="ORF">M407DRAFT_26028</name>
</gene>
<dbReference type="AlphaFoldDB" id="A0A0C3Q5X4"/>
<reference evidence="2" key="2">
    <citation type="submission" date="2015-01" db="EMBL/GenBank/DDBJ databases">
        <title>Evolutionary Origins and Diversification of the Mycorrhizal Mutualists.</title>
        <authorList>
            <consortium name="DOE Joint Genome Institute"/>
            <consortium name="Mycorrhizal Genomics Consortium"/>
            <person name="Kohler A."/>
            <person name="Kuo A."/>
            <person name="Nagy L.G."/>
            <person name="Floudas D."/>
            <person name="Copeland A."/>
            <person name="Barry K.W."/>
            <person name="Cichocki N."/>
            <person name="Veneault-Fourrey C."/>
            <person name="LaButti K."/>
            <person name="Lindquist E.A."/>
            <person name="Lipzen A."/>
            <person name="Lundell T."/>
            <person name="Morin E."/>
            <person name="Murat C."/>
            <person name="Riley R."/>
            <person name="Ohm R."/>
            <person name="Sun H."/>
            <person name="Tunlid A."/>
            <person name="Henrissat B."/>
            <person name="Grigoriev I.V."/>
            <person name="Hibbett D.S."/>
            <person name="Martin F."/>
        </authorList>
    </citation>
    <scope>NUCLEOTIDE SEQUENCE [LARGE SCALE GENOMIC DNA]</scope>
    <source>
        <strain evidence="2">MUT 4182</strain>
    </source>
</reference>
<keyword evidence="2" id="KW-1185">Reference proteome</keyword>